<dbReference type="InterPro" id="IPR013154">
    <property type="entry name" value="ADH-like_N"/>
</dbReference>
<keyword evidence="6" id="KW-0520">NAD</keyword>
<dbReference type="EMBL" id="HBUF01573783">
    <property type="protein sequence ID" value="CAG6767556.1"/>
    <property type="molecule type" value="Transcribed_RNA"/>
</dbReference>
<proteinExistence type="inferred from homology"/>
<dbReference type="PROSITE" id="PS00059">
    <property type="entry name" value="ADH_ZINC"/>
    <property type="match status" value="1"/>
</dbReference>
<dbReference type="InterPro" id="IPR020843">
    <property type="entry name" value="ER"/>
</dbReference>
<evidence type="ECO:0000259" key="10">
    <source>
        <dbReference type="SMART" id="SM00829"/>
    </source>
</evidence>
<sequence length="382" mass="41436">MVVCKMANTKPTESADDRFNLSAVLYRPNDLRMEKKPIEDPADNEVLLEMHCVGICGSDVHYLTHGQIGKYRLENPMVVGHEASGIVFKVGSKVKHLKVGDRVAIEPGVPCRECHNCKIGRYNLCHDIYFCATPPDDGNLSRFYRHAADFCHKLPDHVSLEEGALLEPLSVGVHACRRGGITLGSKVLITGAGPIGLVTLLTAKALGAFKVIITDIQQHKLETAVEMGADASLLIERDVSLEETSAKIVALLGGEEPDVTIDCSGIESTIKLGMLTTQSGGCLVIVGAGSQEVKIPLVLTMSKEIDIRGVFRYANDYPIALSMVASGKIDVMKLITHNYLLEDTLHAFETAKTGRGNAIKVMIHCKEGLELKNNSINTGHEN</sequence>
<dbReference type="GO" id="GO:0008270">
    <property type="term" value="F:zinc ion binding"/>
    <property type="evidence" value="ECO:0007669"/>
    <property type="project" value="InterPro"/>
</dbReference>
<evidence type="ECO:0000256" key="3">
    <source>
        <dbReference type="ARBA" id="ARBA00022723"/>
    </source>
</evidence>
<dbReference type="CDD" id="cd05285">
    <property type="entry name" value="sorbitol_DH"/>
    <property type="match status" value="1"/>
</dbReference>
<dbReference type="PANTHER" id="PTHR43161">
    <property type="entry name" value="SORBITOL DEHYDROGENASE"/>
    <property type="match status" value="1"/>
</dbReference>
<dbReference type="Pfam" id="PF08240">
    <property type="entry name" value="ADH_N"/>
    <property type="match status" value="1"/>
</dbReference>
<dbReference type="FunFam" id="3.40.50.720:FF:000068">
    <property type="entry name" value="Sorbitol dehydrogenase"/>
    <property type="match status" value="1"/>
</dbReference>
<keyword evidence="4 9" id="KW-0862">Zinc</keyword>
<evidence type="ECO:0000313" key="11">
    <source>
        <dbReference type="EMBL" id="CAG6646702.1"/>
    </source>
</evidence>
<evidence type="ECO:0000256" key="6">
    <source>
        <dbReference type="ARBA" id="ARBA00023027"/>
    </source>
</evidence>
<dbReference type="SMART" id="SM00829">
    <property type="entry name" value="PKS_ER"/>
    <property type="match status" value="1"/>
</dbReference>
<dbReference type="EMBL" id="HBUF01143220">
    <property type="protein sequence ID" value="CAG6646702.1"/>
    <property type="molecule type" value="Transcribed_RNA"/>
</dbReference>
<evidence type="ECO:0000256" key="5">
    <source>
        <dbReference type="ARBA" id="ARBA00023002"/>
    </source>
</evidence>
<reference evidence="11" key="1">
    <citation type="submission" date="2021-05" db="EMBL/GenBank/DDBJ databases">
        <authorList>
            <person name="Alioto T."/>
            <person name="Alioto T."/>
            <person name="Gomez Garrido J."/>
        </authorList>
    </citation>
    <scope>NUCLEOTIDE SEQUENCE</scope>
</reference>
<evidence type="ECO:0000256" key="8">
    <source>
        <dbReference type="ARBA" id="ARBA00032485"/>
    </source>
</evidence>
<dbReference type="InterPro" id="IPR011032">
    <property type="entry name" value="GroES-like_sf"/>
</dbReference>
<dbReference type="InterPro" id="IPR036291">
    <property type="entry name" value="NAD(P)-bd_dom_sf"/>
</dbReference>
<dbReference type="AlphaFoldDB" id="A0A8D8RBL9"/>
<dbReference type="InterPro" id="IPR045306">
    <property type="entry name" value="SDH-like"/>
</dbReference>
<evidence type="ECO:0000256" key="7">
    <source>
        <dbReference type="ARBA" id="ARBA00026132"/>
    </source>
</evidence>
<dbReference type="SUPFAM" id="SSF50129">
    <property type="entry name" value="GroES-like"/>
    <property type="match status" value="1"/>
</dbReference>
<keyword evidence="3 9" id="KW-0479">Metal-binding</keyword>
<keyword evidence="5" id="KW-0560">Oxidoreductase</keyword>
<evidence type="ECO:0000256" key="1">
    <source>
        <dbReference type="ARBA" id="ARBA00001947"/>
    </source>
</evidence>
<evidence type="ECO:0000256" key="2">
    <source>
        <dbReference type="ARBA" id="ARBA00008072"/>
    </source>
</evidence>
<dbReference type="InterPro" id="IPR013149">
    <property type="entry name" value="ADH-like_C"/>
</dbReference>
<comment type="cofactor">
    <cofactor evidence="1 9">
        <name>Zn(2+)</name>
        <dbReference type="ChEBI" id="CHEBI:29105"/>
    </cofactor>
</comment>
<dbReference type="GO" id="GO:0006062">
    <property type="term" value="P:sorbitol catabolic process"/>
    <property type="evidence" value="ECO:0007669"/>
    <property type="project" value="TreeGrafter"/>
</dbReference>
<dbReference type="PANTHER" id="PTHR43161:SF9">
    <property type="entry name" value="SORBITOL DEHYDROGENASE"/>
    <property type="match status" value="1"/>
</dbReference>
<evidence type="ECO:0000256" key="9">
    <source>
        <dbReference type="RuleBase" id="RU361277"/>
    </source>
</evidence>
<evidence type="ECO:0000256" key="4">
    <source>
        <dbReference type="ARBA" id="ARBA00022833"/>
    </source>
</evidence>
<name>A0A8D8RBL9_9HEMI</name>
<dbReference type="Gene3D" id="3.90.180.10">
    <property type="entry name" value="Medium-chain alcohol dehydrogenases, catalytic domain"/>
    <property type="match status" value="1"/>
</dbReference>
<dbReference type="SUPFAM" id="SSF51735">
    <property type="entry name" value="NAD(P)-binding Rossmann-fold domains"/>
    <property type="match status" value="1"/>
</dbReference>
<organism evidence="11">
    <name type="scientific">Cacopsylla melanoneura</name>
    <dbReference type="NCBI Taxonomy" id="428564"/>
    <lineage>
        <taxon>Eukaryota</taxon>
        <taxon>Metazoa</taxon>
        <taxon>Ecdysozoa</taxon>
        <taxon>Arthropoda</taxon>
        <taxon>Hexapoda</taxon>
        <taxon>Insecta</taxon>
        <taxon>Pterygota</taxon>
        <taxon>Neoptera</taxon>
        <taxon>Paraneoptera</taxon>
        <taxon>Hemiptera</taxon>
        <taxon>Sternorrhyncha</taxon>
        <taxon>Psylloidea</taxon>
        <taxon>Psyllidae</taxon>
        <taxon>Psyllinae</taxon>
        <taxon>Cacopsylla</taxon>
    </lineage>
</organism>
<dbReference type="GO" id="GO:0003939">
    <property type="term" value="F:L-iditol 2-dehydrogenase (NAD+) activity"/>
    <property type="evidence" value="ECO:0007669"/>
    <property type="project" value="TreeGrafter"/>
</dbReference>
<comment type="similarity">
    <text evidence="2 9">Belongs to the zinc-containing alcohol dehydrogenase family.</text>
</comment>
<accession>A0A8D8RBL9</accession>
<feature type="domain" description="Enoyl reductase (ER)" evidence="10">
    <location>
        <begin position="26"/>
        <end position="359"/>
    </location>
</feature>
<dbReference type="Gene3D" id="3.40.50.720">
    <property type="entry name" value="NAD(P)-binding Rossmann-like Domain"/>
    <property type="match status" value="1"/>
</dbReference>
<dbReference type="Pfam" id="PF00107">
    <property type="entry name" value="ADH_zinc_N"/>
    <property type="match status" value="1"/>
</dbReference>
<dbReference type="InterPro" id="IPR002328">
    <property type="entry name" value="ADH_Zn_CS"/>
</dbReference>
<protein>
    <recommendedName>
        <fullName evidence="7">Sorbitol dehydrogenase</fullName>
    </recommendedName>
    <alternativeName>
        <fullName evidence="8">Polyol dehydrogenase</fullName>
    </alternativeName>
</protein>